<proteinExistence type="predicted"/>
<reference evidence="1 2" key="1">
    <citation type="submission" date="2019-10" db="EMBL/GenBank/DDBJ databases">
        <title>Draft Genome Sequence of the Caffeine Degrading Methylotroph Methylorubrum populi PINKEL.</title>
        <authorList>
            <person name="Dawson S.C."/>
            <person name="Zhang X."/>
            <person name="Wright M.E."/>
            <person name="Sharma G."/>
            <person name="Langner J.T."/>
            <person name="Ditty J.L."/>
            <person name="Subuyuj G.A."/>
        </authorList>
    </citation>
    <scope>NUCLEOTIDE SEQUENCE [LARGE SCALE GENOMIC DNA]</scope>
    <source>
        <strain evidence="1 2">Pinkel</strain>
    </source>
</reference>
<dbReference type="EMBL" id="WEKV01000006">
    <property type="protein sequence ID" value="KAB7786595.1"/>
    <property type="molecule type" value="Genomic_DNA"/>
</dbReference>
<comment type="caution">
    <text evidence="1">The sequence shown here is derived from an EMBL/GenBank/DDBJ whole genome shotgun (WGS) entry which is preliminary data.</text>
</comment>
<evidence type="ECO:0000313" key="2">
    <source>
        <dbReference type="Proteomes" id="UP000469949"/>
    </source>
</evidence>
<sequence length="64" mass="7272">MAFVTRAAVALRRRIGRRQRPRFPGRNQSSARICRPLAGDRQEAADRIDAYFGKILIKLTFIAA</sequence>
<evidence type="ECO:0000313" key="1">
    <source>
        <dbReference type="EMBL" id="KAB7786595.1"/>
    </source>
</evidence>
<organism evidence="1 2">
    <name type="scientific">Methylorubrum populi</name>
    <dbReference type="NCBI Taxonomy" id="223967"/>
    <lineage>
        <taxon>Bacteria</taxon>
        <taxon>Pseudomonadati</taxon>
        <taxon>Pseudomonadota</taxon>
        <taxon>Alphaproteobacteria</taxon>
        <taxon>Hyphomicrobiales</taxon>
        <taxon>Methylobacteriaceae</taxon>
        <taxon>Methylorubrum</taxon>
    </lineage>
</organism>
<name>A0A833JAA8_9HYPH</name>
<accession>A0A833JAA8</accession>
<dbReference type="Proteomes" id="UP000469949">
    <property type="component" value="Unassembled WGS sequence"/>
</dbReference>
<protein>
    <submittedName>
        <fullName evidence="1">Uncharacterized protein</fullName>
    </submittedName>
</protein>
<dbReference type="AlphaFoldDB" id="A0A833JAA8"/>
<gene>
    <name evidence="1" type="ORF">F8B43_0949</name>
</gene>